<gene>
    <name evidence="1" type="ORF">DU37_05625</name>
</gene>
<comment type="caution">
    <text evidence="1">The sequence shown here is derived from an EMBL/GenBank/DDBJ whole genome shotgun (WGS) entry which is preliminary data.</text>
</comment>
<evidence type="ECO:0000313" key="2">
    <source>
        <dbReference type="Proteomes" id="UP000034338"/>
    </source>
</evidence>
<dbReference type="PATRIC" id="fig|2209.81.peg.1227"/>
<organism evidence="1 2">
    <name type="scientific">Methanosarcina mazei</name>
    <name type="common">Methanosarcina frisia</name>
    <dbReference type="NCBI Taxonomy" id="2209"/>
    <lineage>
        <taxon>Archaea</taxon>
        <taxon>Methanobacteriati</taxon>
        <taxon>Methanobacteriota</taxon>
        <taxon>Stenosarchaea group</taxon>
        <taxon>Methanomicrobia</taxon>
        <taxon>Methanosarcinales</taxon>
        <taxon>Methanosarcinaceae</taxon>
        <taxon>Methanosarcina</taxon>
    </lineage>
</organism>
<protein>
    <submittedName>
        <fullName evidence="1">Uncharacterized protein</fullName>
    </submittedName>
</protein>
<proteinExistence type="predicted"/>
<dbReference type="AlphaFoldDB" id="A0A0F8PAZ9"/>
<sequence>MMLFKLYKLIRLSDNREKKQKKIIFMTEFWYWEDTSFVRKLLNKFTKVMLKDSDSIFAMNKCI</sequence>
<dbReference type="EMBL" id="JJQF01000133">
    <property type="protein sequence ID" value="KKH27276.1"/>
    <property type="molecule type" value="Genomic_DNA"/>
</dbReference>
<evidence type="ECO:0000313" key="1">
    <source>
        <dbReference type="EMBL" id="KKH27276.1"/>
    </source>
</evidence>
<dbReference type="Proteomes" id="UP000034338">
    <property type="component" value="Unassembled WGS sequence"/>
</dbReference>
<name>A0A0F8PAZ9_METMZ</name>
<accession>A0A0F8PAZ9</accession>
<reference evidence="1 2" key="1">
    <citation type="journal article" date="2015" name="ISME J.">
        <title>Genomic and phenotypic differentiation among Methanosarcina mazei populations from Columbia River sediment.</title>
        <authorList>
            <person name="Youngblut N.D."/>
            <person name="Wirth J.S."/>
            <person name="Henriksen J.R."/>
            <person name="Smith M."/>
            <person name="Simon H."/>
            <person name="Metcalf W.W."/>
            <person name="Whitaker R.J."/>
        </authorList>
    </citation>
    <scope>NUCLEOTIDE SEQUENCE [LARGE SCALE GENOMIC DNA]</scope>
    <source>
        <strain evidence="1 2">1.H.A.0.1</strain>
    </source>
</reference>